<protein>
    <recommendedName>
        <fullName evidence="3">Tyrosine-protein kinase ephrin type A/B receptor-like domain-containing protein</fullName>
    </recommendedName>
</protein>
<evidence type="ECO:0008006" key="3">
    <source>
        <dbReference type="Google" id="ProtNLM"/>
    </source>
</evidence>
<reference evidence="1 2" key="1">
    <citation type="submission" date="2023-05" db="EMBL/GenBank/DDBJ databases">
        <title>A 100% complete, gapless, phased diploid assembly of the Scenedesmus obliquus UTEX 3031 genome.</title>
        <authorList>
            <person name="Biondi T.C."/>
            <person name="Hanschen E.R."/>
            <person name="Kwon T."/>
            <person name="Eng W."/>
            <person name="Kruse C.P.S."/>
            <person name="Koehler S.I."/>
            <person name="Kunde Y."/>
            <person name="Gleasner C.D."/>
            <person name="You Mak K.T."/>
            <person name="Polle J."/>
            <person name="Hovde B.T."/>
            <person name="Starkenburg S.R."/>
        </authorList>
    </citation>
    <scope>NUCLEOTIDE SEQUENCE [LARGE SCALE GENOMIC DNA]</scope>
    <source>
        <strain evidence="1 2">DOE0152z</strain>
    </source>
</reference>
<evidence type="ECO:0000313" key="2">
    <source>
        <dbReference type="Proteomes" id="UP001244341"/>
    </source>
</evidence>
<organism evidence="1 2">
    <name type="scientific">Tetradesmus obliquus</name>
    <name type="common">Green alga</name>
    <name type="synonym">Acutodesmus obliquus</name>
    <dbReference type="NCBI Taxonomy" id="3088"/>
    <lineage>
        <taxon>Eukaryota</taxon>
        <taxon>Viridiplantae</taxon>
        <taxon>Chlorophyta</taxon>
        <taxon>core chlorophytes</taxon>
        <taxon>Chlorophyceae</taxon>
        <taxon>CS clade</taxon>
        <taxon>Sphaeropleales</taxon>
        <taxon>Scenedesmaceae</taxon>
        <taxon>Tetradesmus</taxon>
    </lineage>
</organism>
<proteinExistence type="predicted"/>
<sequence>MTVMPVPCRKEAWVCLRCLAGYRPVRGMDGKSIVQCVCPPGTYQVLSGTSRSCEKCPKGSFCTGGSIRQGSAAAAAPILDAGYMLEGAALNDPLATLPQDADIVEAVTCPIGYYSTGGSMVSCKQ</sequence>
<gene>
    <name evidence="1" type="ORF">OEZ85_004750</name>
</gene>
<dbReference type="EMBL" id="CP126221">
    <property type="protein sequence ID" value="WIA22452.1"/>
    <property type="molecule type" value="Genomic_DNA"/>
</dbReference>
<accession>A0ABY8UMG9</accession>
<evidence type="ECO:0000313" key="1">
    <source>
        <dbReference type="EMBL" id="WIA22452.1"/>
    </source>
</evidence>
<keyword evidence="2" id="KW-1185">Reference proteome</keyword>
<dbReference type="SUPFAM" id="SSF57184">
    <property type="entry name" value="Growth factor receptor domain"/>
    <property type="match status" value="1"/>
</dbReference>
<dbReference type="InterPro" id="IPR009030">
    <property type="entry name" value="Growth_fac_rcpt_cys_sf"/>
</dbReference>
<name>A0ABY8UMG9_TETOB</name>
<dbReference type="Proteomes" id="UP001244341">
    <property type="component" value="Chromosome 14b"/>
</dbReference>